<reference evidence="6 8" key="2">
    <citation type="submission" date="2016-10" db="EMBL/GenBank/DDBJ databases">
        <authorList>
            <person name="de Groot N.N."/>
        </authorList>
    </citation>
    <scope>NUCLEOTIDE SEQUENCE [LARGE SCALE GENOMIC DNA]</scope>
    <source>
        <strain evidence="6 8">DSM 2895</strain>
    </source>
</reference>
<organism evidence="5 7">
    <name type="scientific">Aneurinibacillus migulanus</name>
    <name type="common">Bacillus migulanus</name>
    <dbReference type="NCBI Taxonomy" id="47500"/>
    <lineage>
        <taxon>Bacteria</taxon>
        <taxon>Bacillati</taxon>
        <taxon>Bacillota</taxon>
        <taxon>Bacilli</taxon>
        <taxon>Bacillales</taxon>
        <taxon>Paenibacillaceae</taxon>
        <taxon>Aneurinibacillus group</taxon>
        <taxon>Aneurinibacillus</taxon>
    </lineage>
</organism>
<reference evidence="5 7" key="1">
    <citation type="submission" date="2015-07" db="EMBL/GenBank/DDBJ databases">
        <title>Fjat-14205 dsm 2895.</title>
        <authorList>
            <person name="Liu B."/>
            <person name="Wang J."/>
            <person name="Zhu Y."/>
            <person name="Liu G."/>
            <person name="Chen Q."/>
            <person name="Chen Z."/>
            <person name="Lan J."/>
            <person name="Che J."/>
            <person name="Ge C."/>
            <person name="Shi H."/>
            <person name="Pan Z."/>
            <person name="Liu X."/>
        </authorList>
    </citation>
    <scope>NUCLEOTIDE SEQUENCE [LARGE SCALE GENOMIC DNA]</scope>
    <source>
        <strain evidence="5 7">DSM 2895</strain>
    </source>
</reference>
<dbReference type="OrthoDB" id="2659885at2"/>
<dbReference type="Pfam" id="PF04098">
    <property type="entry name" value="Rad52_Rad22"/>
    <property type="match status" value="1"/>
</dbReference>
<evidence type="ECO:0000256" key="1">
    <source>
        <dbReference type="ARBA" id="ARBA00006638"/>
    </source>
</evidence>
<dbReference type="RefSeq" id="WP_043068676.1">
    <property type="nucleotide sequence ID" value="NZ_BJOA01000065.1"/>
</dbReference>
<accession>A0A0D1VWT5</accession>
<dbReference type="PATRIC" id="fig|47500.8.peg.4276"/>
<dbReference type="AlphaFoldDB" id="A0A0D1VWT5"/>
<keyword evidence="7" id="KW-1185">Reference proteome</keyword>
<comment type="similarity">
    <text evidence="1">Belongs to the RAD52 family.</text>
</comment>
<keyword evidence="3" id="KW-0234">DNA repair</keyword>
<feature type="region of interest" description="Disordered" evidence="4">
    <location>
        <begin position="223"/>
        <end position="242"/>
    </location>
</feature>
<evidence type="ECO:0000256" key="3">
    <source>
        <dbReference type="ARBA" id="ARBA00023204"/>
    </source>
</evidence>
<sequence length="333" mass="38532">MSIDKIAQSLGVEMSDSYREQMMEKERWLKLADAPFLYRHYKVNYDGNIYISQQCIADRNALLFDQFQYEAEEAQVNTDTWCVGVWVKVRAIINGKEHSVRQYGVHAISKLRGDAKPGGDAMEQAIKSAVSDGMKKCSSWLGIAAHIYRGEVISIRANRNKEGQPQSKFYLQNLKKFGLSEYEYKYGIPVLPDSFKSFYEKMDWTDGIFYSDVFGYKENREDERIPSEKMEKKTEKAQERGEVESSAFINDMQANYLRGLIHDFNENAQEADIVQAIIAYLVKHKVDVVQEAEEMGRRFTTVEALPSAHFTSVHRYFKQLRRARLENTEEKSA</sequence>
<name>A0A0D1VWT5_ANEMI</name>
<evidence type="ECO:0000256" key="2">
    <source>
        <dbReference type="ARBA" id="ARBA00022763"/>
    </source>
</evidence>
<dbReference type="STRING" id="47500.AF333_01185"/>
<dbReference type="GO" id="GO:0006310">
    <property type="term" value="P:DNA recombination"/>
    <property type="evidence" value="ECO:0007669"/>
    <property type="project" value="UniProtKB-ARBA"/>
</dbReference>
<dbReference type="EMBL" id="FNED01000005">
    <property type="protein sequence ID" value="SDI54096.1"/>
    <property type="molecule type" value="Genomic_DNA"/>
</dbReference>
<dbReference type="GO" id="GO:0006302">
    <property type="term" value="P:double-strand break repair"/>
    <property type="evidence" value="ECO:0007669"/>
    <property type="project" value="UniProtKB-ARBA"/>
</dbReference>
<evidence type="ECO:0000313" key="6">
    <source>
        <dbReference type="EMBL" id="SDI54096.1"/>
    </source>
</evidence>
<evidence type="ECO:0000313" key="7">
    <source>
        <dbReference type="Proteomes" id="UP000037269"/>
    </source>
</evidence>
<dbReference type="InterPro" id="IPR041247">
    <property type="entry name" value="Rad52_fam"/>
</dbReference>
<protein>
    <submittedName>
        <fullName evidence="5">Uncharacterized protein</fullName>
    </submittedName>
</protein>
<dbReference type="Proteomes" id="UP000037269">
    <property type="component" value="Unassembled WGS sequence"/>
</dbReference>
<proteinExistence type="inferred from homology"/>
<dbReference type="Proteomes" id="UP000182836">
    <property type="component" value="Unassembled WGS sequence"/>
</dbReference>
<evidence type="ECO:0000313" key="8">
    <source>
        <dbReference type="Proteomes" id="UP000182836"/>
    </source>
</evidence>
<gene>
    <name evidence="5" type="ORF">AF333_01185</name>
    <name evidence="6" type="ORF">SAMN04487909_10542</name>
</gene>
<evidence type="ECO:0000256" key="4">
    <source>
        <dbReference type="SAM" id="MobiDB-lite"/>
    </source>
</evidence>
<evidence type="ECO:0000313" key="5">
    <source>
        <dbReference type="EMBL" id="KON99367.1"/>
    </source>
</evidence>
<keyword evidence="2" id="KW-0227">DNA damage</keyword>
<dbReference type="Gene3D" id="3.30.390.80">
    <property type="entry name" value="DNA repair protein Rad52/59/22"/>
    <property type="match status" value="1"/>
</dbReference>
<dbReference type="GeneID" id="42303830"/>
<dbReference type="EMBL" id="LGUG01000002">
    <property type="protein sequence ID" value="KON99367.1"/>
    <property type="molecule type" value="Genomic_DNA"/>
</dbReference>
<dbReference type="InterPro" id="IPR042525">
    <property type="entry name" value="Rad52_Rad59_Rad22_sf"/>
</dbReference>